<name>A0A0X8H089_9FIRM</name>
<proteinExistence type="predicted"/>
<dbReference type="OrthoDB" id="4425335at2"/>
<reference evidence="1 2" key="1">
    <citation type="submission" date="2015-10" db="EMBL/GenBank/DDBJ databases">
        <title>Erysipelothrix larvae sp. LV19 isolated from the larval gut of the rhinoceros beetle, Trypoxylus dichotomus.</title>
        <authorList>
            <person name="Lim S."/>
            <person name="Kim B.-C."/>
        </authorList>
    </citation>
    <scope>NUCLEOTIDE SEQUENCE [LARGE SCALE GENOMIC DNA]</scope>
    <source>
        <strain evidence="1 2">LV19</strain>
    </source>
</reference>
<accession>A0A0X8H089</accession>
<dbReference type="AlphaFoldDB" id="A0A0X8H089"/>
<sequence length="114" mass="12659">MSILADLQVALESLDVPIETGVFSDTAPSKYMVIVPMSDRFDLHSDNLPCIDVQEARISIYSKGSYTALKNQVVQLLLASSFTITARSYIGFEDDTGYYHYNVDVAKHYEIGGN</sequence>
<dbReference type="EMBL" id="CP013213">
    <property type="protein sequence ID" value="AMC93683.1"/>
    <property type="molecule type" value="Genomic_DNA"/>
</dbReference>
<protein>
    <submittedName>
        <fullName evidence="1">Uncharacterized protein</fullName>
    </submittedName>
</protein>
<evidence type="ECO:0000313" key="1">
    <source>
        <dbReference type="EMBL" id="AMC93683.1"/>
    </source>
</evidence>
<evidence type="ECO:0000313" key="2">
    <source>
        <dbReference type="Proteomes" id="UP000063781"/>
    </source>
</evidence>
<dbReference type="RefSeq" id="WP_067632684.1">
    <property type="nucleotide sequence ID" value="NZ_CP013213.1"/>
</dbReference>
<organism evidence="1 2">
    <name type="scientific">Erysipelothrix larvae</name>
    <dbReference type="NCBI Taxonomy" id="1514105"/>
    <lineage>
        <taxon>Bacteria</taxon>
        <taxon>Bacillati</taxon>
        <taxon>Bacillota</taxon>
        <taxon>Erysipelotrichia</taxon>
        <taxon>Erysipelotrichales</taxon>
        <taxon>Erysipelotrichaceae</taxon>
        <taxon>Erysipelothrix</taxon>
    </lineage>
</organism>
<dbReference type="STRING" id="1514105.AOC36_06705"/>
<keyword evidence="2" id="KW-1185">Reference proteome</keyword>
<dbReference type="KEGG" id="erl:AOC36_06705"/>
<dbReference type="Proteomes" id="UP000063781">
    <property type="component" value="Chromosome"/>
</dbReference>
<gene>
    <name evidence="1" type="ORF">AOC36_06705</name>
</gene>